<evidence type="ECO:0000256" key="1">
    <source>
        <dbReference type="ARBA" id="ARBA00023125"/>
    </source>
</evidence>
<reference evidence="2 3" key="1">
    <citation type="submission" date="2016-12" db="EMBL/GenBank/DDBJ databases">
        <title>The new phylogeny of genus Mycobacterium.</title>
        <authorList>
            <person name="Tortoli E."/>
            <person name="Trovato A."/>
            <person name="Cirillo D.M."/>
        </authorList>
    </citation>
    <scope>NUCLEOTIDE SEQUENCE [LARGE SCALE GENOMIC DNA]</scope>
    <source>
        <strain evidence="2 3">DSM 45130</strain>
    </source>
</reference>
<evidence type="ECO:0000313" key="2">
    <source>
        <dbReference type="EMBL" id="ORA71321.1"/>
    </source>
</evidence>
<dbReference type="PRINTS" id="PR00455">
    <property type="entry name" value="HTHTETR"/>
</dbReference>
<dbReference type="SUPFAM" id="SSF46689">
    <property type="entry name" value="Homeodomain-like"/>
    <property type="match status" value="1"/>
</dbReference>
<dbReference type="AlphaFoldDB" id="A0A1X0DFZ8"/>
<dbReference type="Proteomes" id="UP000192801">
    <property type="component" value="Unassembled WGS sequence"/>
</dbReference>
<dbReference type="InterPro" id="IPR001647">
    <property type="entry name" value="HTH_TetR"/>
</dbReference>
<dbReference type="EMBL" id="MVHS01000014">
    <property type="protein sequence ID" value="ORA71321.1"/>
    <property type="molecule type" value="Genomic_DNA"/>
</dbReference>
<dbReference type="PROSITE" id="PS50977">
    <property type="entry name" value="HTH_TETR_2"/>
    <property type="match status" value="1"/>
</dbReference>
<keyword evidence="3" id="KW-1185">Reference proteome</keyword>
<dbReference type="GO" id="GO:0003677">
    <property type="term" value="F:DNA binding"/>
    <property type="evidence" value="ECO:0007669"/>
    <property type="project" value="UniProtKB-UniRule"/>
</dbReference>
<dbReference type="OrthoDB" id="3474596at2"/>
<sequence length="219" mass="25028">MTSSAASTVGAGRRLGAPEAKNRTVLLDAAEALMRDEGYAAVTSRRVADKAGLKPQLVHYYFRTMDELFLELFRRRAEQMQYYQELALESEQPLWALWELNTDPAGTGMTMEFVALANHRKTLRAEIAKFGELFRREQIRVFTEAMSRYDVPFEEFSPTVLIVLLTGATQVLVQEELLDMTVGHAETQEFAHRWLAFLEGPRRLPEDWRSRVAADQPSE</sequence>
<organism evidence="2 3">
    <name type="scientific">Mycolicibacterium insubricum</name>
    <dbReference type="NCBI Taxonomy" id="444597"/>
    <lineage>
        <taxon>Bacteria</taxon>
        <taxon>Bacillati</taxon>
        <taxon>Actinomycetota</taxon>
        <taxon>Actinomycetes</taxon>
        <taxon>Mycobacteriales</taxon>
        <taxon>Mycobacteriaceae</taxon>
        <taxon>Mycolicibacterium</taxon>
    </lineage>
</organism>
<evidence type="ECO:0000313" key="3">
    <source>
        <dbReference type="Proteomes" id="UP000192801"/>
    </source>
</evidence>
<dbReference type="Pfam" id="PF00440">
    <property type="entry name" value="TetR_N"/>
    <property type="match status" value="1"/>
</dbReference>
<dbReference type="InterPro" id="IPR009057">
    <property type="entry name" value="Homeodomain-like_sf"/>
</dbReference>
<proteinExistence type="predicted"/>
<keyword evidence="1" id="KW-0238">DNA-binding</keyword>
<dbReference type="Gene3D" id="1.10.357.10">
    <property type="entry name" value="Tetracycline Repressor, domain 2"/>
    <property type="match status" value="1"/>
</dbReference>
<accession>A0A1X0DFZ8</accession>
<dbReference type="RefSeq" id="WP_083030316.1">
    <property type="nucleotide sequence ID" value="NZ_AP022618.1"/>
</dbReference>
<name>A0A1X0DFZ8_9MYCO</name>
<protein>
    <submittedName>
        <fullName evidence="2">TetR family transcriptional regulator</fullName>
    </submittedName>
</protein>
<dbReference type="STRING" id="444597.BST26_08385"/>
<gene>
    <name evidence="2" type="ORF">BST26_08385</name>
</gene>
<comment type="caution">
    <text evidence="2">The sequence shown here is derived from an EMBL/GenBank/DDBJ whole genome shotgun (WGS) entry which is preliminary data.</text>
</comment>